<keyword evidence="2" id="KW-0732">Signal</keyword>
<proteinExistence type="inferred from homology"/>
<name>A0A1X7RD03_ZYMT9</name>
<gene>
    <name evidence="3" type="ORF">ZT3D7_G264</name>
</gene>
<dbReference type="GO" id="GO:0004806">
    <property type="term" value="F:triacylglycerol lipase activity"/>
    <property type="evidence" value="ECO:0007669"/>
    <property type="project" value="UniProtKB-UniRule"/>
</dbReference>
<dbReference type="Pfam" id="PF03583">
    <property type="entry name" value="LIP"/>
    <property type="match status" value="1"/>
</dbReference>
<sequence length="460" mass="47837">MKTSTVKVALFALAGLVSAAPQGGVLGALLGAGGAKPIPPSDDPFYTPPAGFESAAPGTILRSRKVPSALSLFQAIPIQLQGAWQTLYRTTDSLGNPIATVNTIMVPKNADYTKVVSYQVAEDSGGEINCAPSYTLQTGSNTTYAGTGGIEAALIAAALNNGWVVTSPDWEGPLSTFVAGKQAGYATLDGVRSTLASGKITGVSSKAKVQMWGYSGGALASEWAAELQDSGYATEIPFVGMAIGGLTPDVKNVFSRINNGPFAGLSAAGFLGLGNAYPDFGQFVQDSLVPEKKDKFNEAGAQCFYADVVDYAGQDIFTYFKQGTEIFNDPLAISTIRKGATMGLTGTPRMPIFAYKSINDEISPIADTDALLKQFCDAGVSVEYVREQLGEHFTLATSSVGDELKFLKDRFAGKPVSGCTTRDSFNTILDPGNLENYGPAIVGVLLNAAGAPAGPLGAPL</sequence>
<dbReference type="PANTHER" id="PTHR34853">
    <property type="match status" value="1"/>
</dbReference>
<evidence type="ECO:0000256" key="1">
    <source>
        <dbReference type="ARBA" id="ARBA00022801"/>
    </source>
</evidence>
<dbReference type="InterPro" id="IPR029058">
    <property type="entry name" value="AB_hydrolase_fold"/>
</dbReference>
<dbReference type="SUPFAM" id="SSF53474">
    <property type="entry name" value="alpha/beta-Hydrolases"/>
    <property type="match status" value="1"/>
</dbReference>
<accession>A0A1X7RD03</accession>
<evidence type="ECO:0000313" key="3">
    <source>
        <dbReference type="EMBL" id="SMQ45120.1"/>
    </source>
</evidence>
<comment type="similarity">
    <text evidence="2">Belongs to the AB hydrolase superfamily. Lipase family.</text>
</comment>
<keyword evidence="1" id="KW-0378">Hydrolase</keyword>
<dbReference type="Gene3D" id="1.10.260.130">
    <property type="match status" value="1"/>
</dbReference>
<feature type="signal peptide" evidence="2">
    <location>
        <begin position="1"/>
        <end position="19"/>
    </location>
</feature>
<protein>
    <submittedName>
        <fullName evidence="3">Uncharacterized protein</fullName>
    </submittedName>
</protein>
<reference evidence="3 4" key="1">
    <citation type="submission" date="2016-06" db="EMBL/GenBank/DDBJ databases">
        <authorList>
            <person name="Kjaerup R.B."/>
            <person name="Dalgaard T.S."/>
            <person name="Juul-Madsen H.R."/>
        </authorList>
    </citation>
    <scope>NUCLEOTIDE SEQUENCE [LARGE SCALE GENOMIC DNA]</scope>
</reference>
<dbReference type="EMBL" id="LT853692">
    <property type="protein sequence ID" value="SMQ45120.1"/>
    <property type="molecule type" value="Genomic_DNA"/>
</dbReference>
<feature type="chain" id="PRO_5013435908" evidence="2">
    <location>
        <begin position="20"/>
        <end position="460"/>
    </location>
</feature>
<dbReference type="GO" id="GO:0016042">
    <property type="term" value="P:lipid catabolic process"/>
    <property type="evidence" value="ECO:0007669"/>
    <property type="project" value="UniProtKB-UniRule"/>
</dbReference>
<keyword evidence="4" id="KW-1185">Reference proteome</keyword>
<evidence type="ECO:0000313" key="4">
    <source>
        <dbReference type="Proteomes" id="UP000215127"/>
    </source>
</evidence>
<dbReference type="Gene3D" id="3.40.50.1820">
    <property type="entry name" value="alpha/beta hydrolase"/>
    <property type="match status" value="1"/>
</dbReference>
<dbReference type="PIRSF" id="PIRSF029171">
    <property type="entry name" value="Esterase_LipA"/>
    <property type="match status" value="1"/>
</dbReference>
<organism evidence="3 4">
    <name type="scientific">Zymoseptoria tritici (strain ST99CH_3D7)</name>
    <dbReference type="NCBI Taxonomy" id="1276538"/>
    <lineage>
        <taxon>Eukaryota</taxon>
        <taxon>Fungi</taxon>
        <taxon>Dikarya</taxon>
        <taxon>Ascomycota</taxon>
        <taxon>Pezizomycotina</taxon>
        <taxon>Dothideomycetes</taxon>
        <taxon>Dothideomycetidae</taxon>
        <taxon>Mycosphaerellales</taxon>
        <taxon>Mycosphaerellaceae</taxon>
        <taxon>Zymoseptoria</taxon>
    </lineage>
</organism>
<evidence type="ECO:0000256" key="2">
    <source>
        <dbReference type="PIRNR" id="PIRNR029171"/>
    </source>
</evidence>
<dbReference type="AlphaFoldDB" id="A0A1X7RD03"/>
<dbReference type="Proteomes" id="UP000215127">
    <property type="component" value="Chromosome 1"/>
</dbReference>
<dbReference type="PANTHER" id="PTHR34853:SF5">
    <property type="entry name" value="LIP-DOMAIN-CONTAINING PROTEIN-RELATED"/>
    <property type="match status" value="1"/>
</dbReference>
<dbReference type="InterPro" id="IPR005152">
    <property type="entry name" value="Lipase_secreted"/>
</dbReference>